<dbReference type="CDD" id="cd07037">
    <property type="entry name" value="TPP_PYR_MenD"/>
    <property type="match status" value="1"/>
</dbReference>
<dbReference type="Gene3D" id="3.40.50.1220">
    <property type="entry name" value="TPP-binding domain"/>
    <property type="match status" value="1"/>
</dbReference>
<sequence length="540" mass="57490">MRLAETLVRGLETAGSPVVLSPGSRSAPLALALERAARERGLELHVRIDERDAGFLALGLAKASGRMAAVVTTSGTAVGNLLPAVMEAAHSGVPLLVISADRPSWMAHTGANQTTDQAGIFGHFVRASARISNQEGDSDAWAFQFERLLRSSSGVFTRDPGPVHLNVALSEPLISDEDGEAPREGATGDPVESAPGVVETVPYRLSGDRRTVVLAGDATPTMGQRARRLAEQGRLPLLAEPTSNARSGAAVRGYRLLLETPLGKEIERVIVFGHPTLSRPVTRLLRRTDVETVVVTETSRLQVAAPRMRVATEVHCEEPSRDDWLERWTAAGERVSVGIDGLLGDRLTGQTAAAAVVASLGADDVLVAGSSNPIRDLDLAPVPKNPFLVYANRGLAGIDGTVSTAAGIGLATDEPVTALLGDLTFLHDVGGLLIGPLERRPRLRLVVVNDDGGSIFHSLEQGDEAYATGFERVFGTPTGVRLQPVVEGYGWRYDRAKSLVELNKLLAEPVVGQEVIEVPVGRQDRRAMDQQLRKLGLTPS</sequence>
<evidence type="ECO:0000256" key="2">
    <source>
        <dbReference type="ARBA" id="ARBA00022723"/>
    </source>
</evidence>
<dbReference type="InterPro" id="IPR029061">
    <property type="entry name" value="THDP-binding"/>
</dbReference>
<dbReference type="CDD" id="cd02009">
    <property type="entry name" value="TPP_SHCHC_synthase"/>
    <property type="match status" value="1"/>
</dbReference>
<evidence type="ECO:0000256" key="1">
    <source>
        <dbReference type="ARBA" id="ARBA00022679"/>
    </source>
</evidence>
<organism evidence="8 9">
    <name type="scientific">Enemella evansiae</name>
    <dbReference type="NCBI Taxonomy" id="2016499"/>
    <lineage>
        <taxon>Bacteria</taxon>
        <taxon>Bacillati</taxon>
        <taxon>Actinomycetota</taxon>
        <taxon>Actinomycetes</taxon>
        <taxon>Propionibacteriales</taxon>
        <taxon>Propionibacteriaceae</taxon>
        <taxon>Enemella</taxon>
    </lineage>
</organism>
<dbReference type="Proteomes" id="UP000215896">
    <property type="component" value="Unassembled WGS sequence"/>
</dbReference>
<dbReference type="GO" id="GO:0000287">
    <property type="term" value="F:magnesium ion binding"/>
    <property type="evidence" value="ECO:0007669"/>
    <property type="project" value="UniProtKB-UniRule"/>
</dbReference>
<reference evidence="8 9" key="1">
    <citation type="submission" date="2017-07" db="EMBL/GenBank/DDBJ databases">
        <title>Draft whole genome sequences of clinical Proprionibacteriaceae strains.</title>
        <authorList>
            <person name="Bernier A.-M."/>
            <person name="Bernard K."/>
            <person name="Domingo M.-C."/>
        </authorList>
    </citation>
    <scope>NUCLEOTIDE SEQUENCE [LARGE SCALE GENOMIC DNA]</scope>
    <source>
        <strain evidence="8 9">NML 030167</strain>
    </source>
</reference>
<dbReference type="GO" id="GO:0030976">
    <property type="term" value="F:thiamine pyrophosphate binding"/>
    <property type="evidence" value="ECO:0007669"/>
    <property type="project" value="UniProtKB-UniRule"/>
</dbReference>
<dbReference type="InterPro" id="IPR012001">
    <property type="entry name" value="Thiamin_PyroP_enz_TPP-bd_dom"/>
</dbReference>
<comment type="caution">
    <text evidence="8">The sequence shown here is derived from an EMBL/GenBank/DDBJ whole genome shotgun (WGS) entry which is preliminary data.</text>
</comment>
<dbReference type="UniPathway" id="UPA00079"/>
<comment type="catalytic activity">
    <reaction evidence="6">
        <text>isochorismate + 2-oxoglutarate + H(+) = 5-enolpyruvoyl-6-hydroxy-2-succinyl-cyclohex-3-ene-1-carboxylate + CO2</text>
        <dbReference type="Rhea" id="RHEA:25593"/>
        <dbReference type="ChEBI" id="CHEBI:15378"/>
        <dbReference type="ChEBI" id="CHEBI:16526"/>
        <dbReference type="ChEBI" id="CHEBI:16810"/>
        <dbReference type="ChEBI" id="CHEBI:29780"/>
        <dbReference type="ChEBI" id="CHEBI:58818"/>
        <dbReference type="EC" id="2.2.1.9"/>
    </reaction>
</comment>
<keyword evidence="9" id="KW-1185">Reference proteome</keyword>
<feature type="domain" description="Thiamine pyrophosphate enzyme N-terminal TPP-binding" evidence="7">
    <location>
        <begin position="1"/>
        <end position="119"/>
    </location>
</feature>
<comment type="similarity">
    <text evidence="6">Belongs to the TPP enzyme family. MenD subfamily.</text>
</comment>
<dbReference type="UniPathway" id="UPA01057">
    <property type="reaction ID" value="UER00164"/>
</dbReference>
<name>A0A255GK61_9ACTN</name>
<keyword evidence="2 6" id="KW-0479">Metal-binding</keyword>
<dbReference type="GO" id="GO:0009234">
    <property type="term" value="P:menaquinone biosynthetic process"/>
    <property type="evidence" value="ECO:0007669"/>
    <property type="project" value="UniProtKB-UniRule"/>
</dbReference>
<keyword evidence="4 6" id="KW-0786">Thiamine pyrophosphate</keyword>
<comment type="pathway">
    <text evidence="6">Quinol/quinone metabolism; 1,4-dihydroxy-2-naphthoate biosynthesis; 1,4-dihydroxy-2-naphthoate from chorismate: step 2/7.</text>
</comment>
<accession>A0A255GK61</accession>
<dbReference type="PANTHER" id="PTHR42916">
    <property type="entry name" value="2-SUCCINYL-5-ENOLPYRUVYL-6-HYDROXY-3-CYCLOHEXENE-1-CARBOXYLATE SYNTHASE"/>
    <property type="match status" value="1"/>
</dbReference>
<comment type="cofactor">
    <cofactor evidence="6">
        <name>Mg(2+)</name>
        <dbReference type="ChEBI" id="CHEBI:18420"/>
    </cofactor>
    <cofactor evidence="6">
        <name>Mn(2+)</name>
        <dbReference type="ChEBI" id="CHEBI:29035"/>
    </cofactor>
</comment>
<comment type="function">
    <text evidence="6">Catalyzes the thiamine diphosphate-dependent decarboxylation of 2-oxoglutarate and the subsequent addition of the resulting succinic semialdehyde-thiamine pyrophosphate anion to isochorismate to yield 2-succinyl-5-enolpyruvyl-6-hydroxy-3-cyclohexene-1-carboxylate (SEPHCHC).</text>
</comment>
<dbReference type="SUPFAM" id="SSF52518">
    <property type="entry name" value="Thiamin diphosphate-binding fold (THDP-binding)"/>
    <property type="match status" value="2"/>
</dbReference>
<keyword evidence="1 6" id="KW-0808">Transferase</keyword>
<dbReference type="NCBIfam" id="TIGR00173">
    <property type="entry name" value="menD"/>
    <property type="match status" value="1"/>
</dbReference>
<dbReference type="GO" id="GO:0070204">
    <property type="term" value="F:2-succinyl-5-enolpyruvyl-6-hydroxy-3-cyclohexene-1-carboxylic-acid synthase activity"/>
    <property type="evidence" value="ECO:0007669"/>
    <property type="project" value="UniProtKB-UniRule"/>
</dbReference>
<dbReference type="InterPro" id="IPR004433">
    <property type="entry name" value="MenaQ_synth_MenD"/>
</dbReference>
<comment type="pathway">
    <text evidence="6">Quinol/quinone metabolism; menaquinone biosynthesis.</text>
</comment>
<dbReference type="HAMAP" id="MF_01659">
    <property type="entry name" value="MenD"/>
    <property type="match status" value="1"/>
</dbReference>
<evidence type="ECO:0000313" key="8">
    <source>
        <dbReference type="EMBL" id="OYO15971.1"/>
    </source>
</evidence>
<accession>A0A4R6LR78</accession>
<dbReference type="OrthoDB" id="9791859at2"/>
<comment type="cofactor">
    <cofactor evidence="6">
        <name>thiamine diphosphate</name>
        <dbReference type="ChEBI" id="CHEBI:58937"/>
    </cofactor>
    <text evidence="6">Binds 1 thiamine pyrophosphate per subunit.</text>
</comment>
<dbReference type="EMBL" id="NMVO01000007">
    <property type="protein sequence ID" value="OYO15971.1"/>
    <property type="molecule type" value="Genomic_DNA"/>
</dbReference>
<gene>
    <name evidence="6 8" type="primary">menD</name>
    <name evidence="8" type="ORF">CGZ94_05915</name>
</gene>
<evidence type="ECO:0000259" key="7">
    <source>
        <dbReference type="Pfam" id="PF02776"/>
    </source>
</evidence>
<dbReference type="GO" id="GO:0030145">
    <property type="term" value="F:manganese ion binding"/>
    <property type="evidence" value="ECO:0007669"/>
    <property type="project" value="UniProtKB-UniRule"/>
</dbReference>
<evidence type="ECO:0000256" key="6">
    <source>
        <dbReference type="HAMAP-Rule" id="MF_01659"/>
    </source>
</evidence>
<evidence type="ECO:0000313" key="9">
    <source>
        <dbReference type="Proteomes" id="UP000215896"/>
    </source>
</evidence>
<evidence type="ECO:0000256" key="3">
    <source>
        <dbReference type="ARBA" id="ARBA00022842"/>
    </source>
</evidence>
<dbReference type="Pfam" id="PF02776">
    <property type="entry name" value="TPP_enzyme_N"/>
    <property type="match status" value="1"/>
</dbReference>
<dbReference type="PANTHER" id="PTHR42916:SF1">
    <property type="entry name" value="PROTEIN PHYLLO, CHLOROPLASTIC"/>
    <property type="match status" value="1"/>
</dbReference>
<proteinExistence type="inferred from homology"/>
<evidence type="ECO:0000256" key="5">
    <source>
        <dbReference type="ARBA" id="ARBA00023211"/>
    </source>
</evidence>
<dbReference type="PIRSF" id="PIRSF004983">
    <property type="entry name" value="MenD"/>
    <property type="match status" value="1"/>
</dbReference>
<evidence type="ECO:0000256" key="4">
    <source>
        <dbReference type="ARBA" id="ARBA00023052"/>
    </source>
</evidence>
<keyword evidence="5 6" id="KW-0464">Manganese</keyword>
<protein>
    <recommendedName>
        <fullName evidence="6">2-succinyl-5-enolpyruvyl-6-hydroxy-3-cyclohexene-1-carboxylate synthase</fullName>
        <shortName evidence="6">SEPHCHC synthase</shortName>
        <ecNumber evidence="6">2.2.1.9</ecNumber>
    </recommendedName>
    <alternativeName>
        <fullName evidence="6">Menaquinone biosynthesis protein MenD</fullName>
    </alternativeName>
</protein>
<dbReference type="AlphaFoldDB" id="A0A255GK61"/>
<keyword evidence="6" id="KW-0474">Menaquinone biosynthesis</keyword>
<dbReference type="EC" id="2.2.1.9" evidence="6"/>
<comment type="subunit">
    <text evidence="6">Homodimer.</text>
</comment>
<dbReference type="Gene3D" id="3.40.50.970">
    <property type="match status" value="2"/>
</dbReference>
<keyword evidence="3 6" id="KW-0460">Magnesium</keyword>